<evidence type="ECO:0000313" key="2">
    <source>
        <dbReference type="EMBL" id="QPD03636.1"/>
    </source>
</evidence>
<sequence>MRTPTVCHLCDFGAEYGGAFIDSLLFLSRYCRDELQIATFCIFPDRAKNRSWLSKLEEEGIGYGFIPHKRNVAEQVRSLLSGRETLVLHSHFFTYDMTTVALKCTTLKNSGIVWHYHNPCGGSVKQNIKDMLKVRLVFSILGDCCIAVGDGVYKSVIDAGLVPEKAILLHNGVNTVRFLDKCEVSLEVRKSMGLSGEDMVFLLLGWSPLRKGVDIFFRAAEELSGKFKHSKFLVVGRAETREFVSQLMSKSFLATDVFRVIDPVEDFNVILKLTDVLVLASRSEGLPYAVLEAMAAGKVVLSSDLPAARETYGRAAGAWLFPMGDSKILAELMEKVLLLQPQARRLLGQANSQYIIGYHSLDQWSRRIGQLYKEIIARRK</sequence>
<evidence type="ECO:0000259" key="1">
    <source>
        <dbReference type="Pfam" id="PF00534"/>
    </source>
</evidence>
<dbReference type="CDD" id="cd03801">
    <property type="entry name" value="GT4_PimA-like"/>
    <property type="match status" value="1"/>
</dbReference>
<gene>
    <name evidence="2" type="ORF">Nkreftii_001410</name>
</gene>
<feature type="domain" description="Glycosyl transferase family 1" evidence="1">
    <location>
        <begin position="189"/>
        <end position="346"/>
    </location>
</feature>
<accession>A0A7S8FDE4</accession>
<organism evidence="2 3">
    <name type="scientific">Candidatus Nitrospira kreftii</name>
    <dbReference type="NCBI Taxonomy" id="2652173"/>
    <lineage>
        <taxon>Bacteria</taxon>
        <taxon>Pseudomonadati</taxon>
        <taxon>Nitrospirota</taxon>
        <taxon>Nitrospiria</taxon>
        <taxon>Nitrospirales</taxon>
        <taxon>Nitrospiraceae</taxon>
        <taxon>Nitrospira</taxon>
    </lineage>
</organism>
<name>A0A7S8FDE4_9BACT</name>
<proteinExistence type="predicted"/>
<dbReference type="SUPFAM" id="SSF53756">
    <property type="entry name" value="UDP-Glycosyltransferase/glycogen phosphorylase"/>
    <property type="match status" value="1"/>
</dbReference>
<dbReference type="Proteomes" id="UP000593737">
    <property type="component" value="Chromosome"/>
</dbReference>
<dbReference type="EMBL" id="CP047423">
    <property type="protein sequence ID" value="QPD03636.1"/>
    <property type="molecule type" value="Genomic_DNA"/>
</dbReference>
<dbReference type="KEGG" id="nkf:Nkreftii_001410"/>
<dbReference type="GO" id="GO:0016757">
    <property type="term" value="F:glycosyltransferase activity"/>
    <property type="evidence" value="ECO:0007669"/>
    <property type="project" value="InterPro"/>
</dbReference>
<dbReference type="AlphaFoldDB" id="A0A7S8FDE4"/>
<evidence type="ECO:0000313" key="3">
    <source>
        <dbReference type="Proteomes" id="UP000593737"/>
    </source>
</evidence>
<reference evidence="2 3" key="1">
    <citation type="journal article" date="2020" name="ISME J.">
        <title>Enrichment and physiological characterization of a novel comammox Nitrospira indicates ammonium inhibition of complete nitrification.</title>
        <authorList>
            <person name="Sakoula D."/>
            <person name="Koch H."/>
            <person name="Frank J."/>
            <person name="Jetten M.S.M."/>
            <person name="van Kessel M.A.H.J."/>
            <person name="Lucker S."/>
        </authorList>
    </citation>
    <scope>NUCLEOTIDE SEQUENCE [LARGE SCALE GENOMIC DNA]</scope>
    <source>
        <strain evidence="2">Comreactor17</strain>
    </source>
</reference>
<dbReference type="InterPro" id="IPR001296">
    <property type="entry name" value="Glyco_trans_1"/>
</dbReference>
<dbReference type="PANTHER" id="PTHR12526">
    <property type="entry name" value="GLYCOSYLTRANSFERASE"/>
    <property type="match status" value="1"/>
</dbReference>
<dbReference type="Pfam" id="PF00534">
    <property type="entry name" value="Glycos_transf_1"/>
    <property type="match status" value="1"/>
</dbReference>
<protein>
    <recommendedName>
        <fullName evidence="1">Glycosyl transferase family 1 domain-containing protein</fullName>
    </recommendedName>
</protein>
<dbReference type="Gene3D" id="3.40.50.2000">
    <property type="entry name" value="Glycogen Phosphorylase B"/>
    <property type="match status" value="2"/>
</dbReference>